<comment type="similarity">
    <text evidence="2">Belongs to the cerato-platanin family.</text>
</comment>
<evidence type="ECO:0000313" key="5">
    <source>
        <dbReference type="EMBL" id="CAA7265277.1"/>
    </source>
</evidence>
<dbReference type="GO" id="GO:0005576">
    <property type="term" value="C:extracellular region"/>
    <property type="evidence" value="ECO:0007669"/>
    <property type="project" value="UniProtKB-SubCell"/>
</dbReference>
<dbReference type="OrthoDB" id="4898945at2759"/>
<evidence type="ECO:0000256" key="3">
    <source>
        <dbReference type="ARBA" id="ARBA00022525"/>
    </source>
</evidence>
<keyword evidence="3" id="KW-0964">Secreted</keyword>
<comment type="caution">
    <text evidence="5">The sequence shown here is derived from an EMBL/GenBank/DDBJ whole genome shotgun (WGS) entry which is preliminary data.</text>
</comment>
<dbReference type="EMBL" id="CACVBS010000048">
    <property type="protein sequence ID" value="CAA7265277.1"/>
    <property type="molecule type" value="Genomic_DNA"/>
</dbReference>
<dbReference type="SUPFAM" id="SSF50685">
    <property type="entry name" value="Barwin-like endoglucanases"/>
    <property type="match status" value="1"/>
</dbReference>
<dbReference type="InterPro" id="IPR036908">
    <property type="entry name" value="RlpA-like_sf"/>
</dbReference>
<organism evidence="5 6">
    <name type="scientific">Cyclocybe aegerita</name>
    <name type="common">Black poplar mushroom</name>
    <name type="synonym">Agrocybe aegerita</name>
    <dbReference type="NCBI Taxonomy" id="1973307"/>
    <lineage>
        <taxon>Eukaryota</taxon>
        <taxon>Fungi</taxon>
        <taxon>Dikarya</taxon>
        <taxon>Basidiomycota</taxon>
        <taxon>Agaricomycotina</taxon>
        <taxon>Agaricomycetes</taxon>
        <taxon>Agaricomycetidae</taxon>
        <taxon>Agaricales</taxon>
        <taxon>Agaricineae</taxon>
        <taxon>Bolbitiaceae</taxon>
        <taxon>Cyclocybe</taxon>
    </lineage>
</organism>
<dbReference type="InterPro" id="IPR010829">
    <property type="entry name" value="Cerato-platanin"/>
</dbReference>
<evidence type="ECO:0000256" key="1">
    <source>
        <dbReference type="ARBA" id="ARBA00004613"/>
    </source>
</evidence>
<accession>A0A8S0WLD5</accession>
<proteinExistence type="inferred from homology"/>
<gene>
    <name evidence="5" type="ORF">AAE3_LOCUS7616</name>
</gene>
<keyword evidence="4" id="KW-0732">Signal</keyword>
<evidence type="ECO:0000256" key="4">
    <source>
        <dbReference type="SAM" id="SignalP"/>
    </source>
</evidence>
<evidence type="ECO:0008006" key="7">
    <source>
        <dbReference type="Google" id="ProtNLM"/>
    </source>
</evidence>
<dbReference type="Pfam" id="PF07249">
    <property type="entry name" value="Cerato-platanin"/>
    <property type="match status" value="1"/>
</dbReference>
<feature type="signal peptide" evidence="4">
    <location>
        <begin position="1"/>
        <end position="18"/>
    </location>
</feature>
<feature type="chain" id="PRO_5035845661" description="Cerato-platanin" evidence="4">
    <location>
        <begin position="19"/>
        <end position="142"/>
    </location>
</feature>
<dbReference type="Gene3D" id="2.40.40.10">
    <property type="entry name" value="RlpA-like domain"/>
    <property type="match status" value="1"/>
</dbReference>
<evidence type="ECO:0000256" key="2">
    <source>
        <dbReference type="ARBA" id="ARBA00010421"/>
    </source>
</evidence>
<name>A0A8S0WLD5_CYCAE</name>
<evidence type="ECO:0000313" key="6">
    <source>
        <dbReference type="Proteomes" id="UP000467700"/>
    </source>
</evidence>
<dbReference type="CDD" id="cd22778">
    <property type="entry name" value="DPBB_CEPL-like"/>
    <property type="match status" value="1"/>
</dbReference>
<comment type="subcellular location">
    <subcellularLocation>
        <location evidence="1">Secreted</location>
    </subcellularLocation>
</comment>
<dbReference type="AlphaFoldDB" id="A0A8S0WLD5"/>
<dbReference type="Proteomes" id="UP000467700">
    <property type="component" value="Unassembled WGS sequence"/>
</dbReference>
<protein>
    <recommendedName>
        <fullName evidence="7">Cerato-platanin</fullName>
    </recommendedName>
</protein>
<keyword evidence="6" id="KW-1185">Reference proteome</keyword>
<sequence>MKLSTLLAPLALIPSIYAVKTTYDTVYENPKGSLATVACSNGDNGLLTRGFTTFGSLPSFPRIGGAPAVTGWNSPGCGTCWNLTYTNPQGVSKSVVITAIDVAIPNYNIALSAMNELTNNQAVQFGIVPVTAAQVPASACGL</sequence>
<reference evidence="5 6" key="1">
    <citation type="submission" date="2020-01" db="EMBL/GenBank/DDBJ databases">
        <authorList>
            <person name="Gupta K D."/>
        </authorList>
    </citation>
    <scope>NUCLEOTIDE SEQUENCE [LARGE SCALE GENOMIC DNA]</scope>
</reference>